<evidence type="ECO:0000313" key="3">
    <source>
        <dbReference type="Proteomes" id="UP000019151"/>
    </source>
</evidence>
<dbReference type="KEGG" id="gba:J421_2213"/>
<dbReference type="eggNOG" id="COG0457">
    <property type="taxonomic scope" value="Bacteria"/>
</dbReference>
<dbReference type="Gene3D" id="1.25.40.10">
    <property type="entry name" value="Tetratricopeptide repeat domain"/>
    <property type="match status" value="1"/>
</dbReference>
<name>W0RHF7_9BACT</name>
<accession>W0RHF7</accession>
<dbReference type="InParanoid" id="W0RHF7"/>
<protein>
    <submittedName>
        <fullName evidence="2">TPR repeat-containing protein</fullName>
    </submittedName>
</protein>
<dbReference type="Proteomes" id="UP000019151">
    <property type="component" value="Chromosome"/>
</dbReference>
<dbReference type="InterPro" id="IPR011990">
    <property type="entry name" value="TPR-like_helical_dom_sf"/>
</dbReference>
<gene>
    <name evidence="2" type="ORF">J421_2213</name>
</gene>
<organism evidence="2 3">
    <name type="scientific">Gemmatirosa kalamazoonensis</name>
    <dbReference type="NCBI Taxonomy" id="861299"/>
    <lineage>
        <taxon>Bacteria</taxon>
        <taxon>Pseudomonadati</taxon>
        <taxon>Gemmatimonadota</taxon>
        <taxon>Gemmatimonadia</taxon>
        <taxon>Gemmatimonadales</taxon>
        <taxon>Gemmatimonadaceae</taxon>
        <taxon>Gemmatirosa</taxon>
    </lineage>
</organism>
<reference evidence="2 3" key="1">
    <citation type="journal article" date="2014" name="Genome Announc.">
        <title>Genome Sequence and Methylome of Soil Bacterium Gemmatirosa kalamazoonensis KBS708T, a Member of the Rarely Cultivated Gemmatimonadetes Phylum.</title>
        <authorList>
            <person name="Debruyn J.M."/>
            <person name="Radosevich M."/>
            <person name="Wommack K.E."/>
            <person name="Polson S.W."/>
            <person name="Hauser L.J."/>
            <person name="Fawaz M.N."/>
            <person name="Korlach J."/>
            <person name="Tsai Y.C."/>
        </authorList>
    </citation>
    <scope>NUCLEOTIDE SEQUENCE [LARGE SCALE GENOMIC DNA]</scope>
    <source>
        <strain evidence="2 3">KBS708</strain>
    </source>
</reference>
<feature type="signal peptide" evidence="1">
    <location>
        <begin position="1"/>
        <end position="21"/>
    </location>
</feature>
<dbReference type="HOGENOM" id="CLU_079028_0_0_0"/>
<dbReference type="SUPFAM" id="SSF48452">
    <property type="entry name" value="TPR-like"/>
    <property type="match status" value="1"/>
</dbReference>
<evidence type="ECO:0000313" key="2">
    <source>
        <dbReference type="EMBL" id="AHG89750.1"/>
    </source>
</evidence>
<dbReference type="AlphaFoldDB" id="W0RHF7"/>
<evidence type="ECO:0000256" key="1">
    <source>
        <dbReference type="SAM" id="SignalP"/>
    </source>
</evidence>
<feature type="chain" id="PRO_5004794994" evidence="1">
    <location>
        <begin position="22"/>
        <end position="285"/>
    </location>
</feature>
<dbReference type="EMBL" id="CP007128">
    <property type="protein sequence ID" value="AHG89750.1"/>
    <property type="molecule type" value="Genomic_DNA"/>
</dbReference>
<keyword evidence="3" id="KW-1185">Reference proteome</keyword>
<proteinExistence type="predicted"/>
<keyword evidence="1" id="KW-0732">Signal</keyword>
<sequence>MAPMRRTRHALLVVFAIPAVAAAQPGGNPRMREASRLDMEGKTAEARTLFQQVIDSAADPAARAAAQRAMAMSYAFGGDCANTVKYERMVIDYWRTRERAEPQNAFYQEGEMANEAARVCIDAGNLDEAERMYRLGRELGLKEPEPKTHPASLWEYRTEHALARLAARRGRRDEAMQHVAAARKILDADSAMARQQERFFPYLTGYVALYTNDLATAQTDLMRALVIPGNANDPFMHYLLAATFEKRGDAARARALYQKAYDLATAHNPPAAFVRPNALRKLSNP</sequence>
<dbReference type="STRING" id="861299.J421_2213"/>